<name>A0A9P6WSN3_RHIOR</name>
<organism evidence="1 2">
    <name type="scientific">Rhizopus oryzae</name>
    <name type="common">Mucormycosis agent</name>
    <name type="synonym">Rhizopus arrhizus var. delemar</name>
    <dbReference type="NCBI Taxonomy" id="64495"/>
    <lineage>
        <taxon>Eukaryota</taxon>
        <taxon>Fungi</taxon>
        <taxon>Fungi incertae sedis</taxon>
        <taxon>Mucoromycota</taxon>
        <taxon>Mucoromycotina</taxon>
        <taxon>Mucoromycetes</taxon>
        <taxon>Mucorales</taxon>
        <taxon>Mucorineae</taxon>
        <taxon>Rhizopodaceae</taxon>
        <taxon>Rhizopus</taxon>
    </lineage>
</organism>
<keyword evidence="2" id="KW-1185">Reference proteome</keyword>
<reference evidence="1" key="1">
    <citation type="journal article" date="2020" name="Microb. Genom.">
        <title>Genetic diversity of clinical and environmental Mucorales isolates obtained from an investigation of mucormycosis cases among solid organ transplant recipients.</title>
        <authorList>
            <person name="Nguyen M.H."/>
            <person name="Kaul D."/>
            <person name="Muto C."/>
            <person name="Cheng S.J."/>
            <person name="Richter R.A."/>
            <person name="Bruno V.M."/>
            <person name="Liu G."/>
            <person name="Beyhan S."/>
            <person name="Sundermann A.J."/>
            <person name="Mounaud S."/>
            <person name="Pasculle A.W."/>
            <person name="Nierman W.C."/>
            <person name="Driscoll E."/>
            <person name="Cumbie R."/>
            <person name="Clancy C.J."/>
            <person name="Dupont C.L."/>
        </authorList>
    </citation>
    <scope>NUCLEOTIDE SEQUENCE</scope>
    <source>
        <strain evidence="1">GL11</strain>
    </source>
</reference>
<dbReference type="EMBL" id="JAANQT010011267">
    <property type="protein sequence ID" value="KAG1274488.1"/>
    <property type="molecule type" value="Genomic_DNA"/>
</dbReference>
<dbReference type="Proteomes" id="UP000716291">
    <property type="component" value="Unassembled WGS sequence"/>
</dbReference>
<evidence type="ECO:0000313" key="2">
    <source>
        <dbReference type="Proteomes" id="UP000716291"/>
    </source>
</evidence>
<gene>
    <name evidence="1" type="ORF">G6F64_015119</name>
</gene>
<proteinExistence type="predicted"/>
<comment type="caution">
    <text evidence="1">The sequence shown here is derived from an EMBL/GenBank/DDBJ whole genome shotgun (WGS) entry which is preliminary data.</text>
</comment>
<sequence>MAAVVDGRPTLTCPASRACWAAVTASSAWRRASWAWRKNASPASVGTTPLALRCSSRVESSPSNRLICWLRAEVTMPRDMAARPMLPASPPRTK</sequence>
<accession>A0A9P6WSN3</accession>
<dbReference type="AlphaFoldDB" id="A0A9P6WSN3"/>
<protein>
    <submittedName>
        <fullName evidence="1">Uncharacterized protein</fullName>
    </submittedName>
</protein>
<evidence type="ECO:0000313" key="1">
    <source>
        <dbReference type="EMBL" id="KAG1274488.1"/>
    </source>
</evidence>